<feature type="domain" description="Acyl-CoA oxidase C-terminal" evidence="13">
    <location>
        <begin position="489"/>
        <end position="657"/>
    </location>
</feature>
<keyword evidence="5 10" id="KW-0274">FAD</keyword>
<reference evidence="16 17" key="1">
    <citation type="journal article" date="2024" name="J Genomics">
        <title>Draft genome sequencing and assembly of Favolaschia claudopus CIRM-BRFM 2984 isolated from oak limbs.</title>
        <authorList>
            <person name="Navarro D."/>
            <person name="Drula E."/>
            <person name="Chaduli D."/>
            <person name="Cazenave R."/>
            <person name="Ahrendt S."/>
            <person name="Wang J."/>
            <person name="Lipzen A."/>
            <person name="Daum C."/>
            <person name="Barry K."/>
            <person name="Grigoriev I.V."/>
            <person name="Favel A."/>
            <person name="Rosso M.N."/>
            <person name="Martin F."/>
        </authorList>
    </citation>
    <scope>NUCLEOTIDE SEQUENCE [LARGE SCALE GENOMIC DNA]</scope>
    <source>
        <strain evidence="16 17">CIRM-BRFM 2984</strain>
    </source>
</reference>
<dbReference type="AlphaFoldDB" id="A0AAW0BSX2"/>
<dbReference type="InterPro" id="IPR036250">
    <property type="entry name" value="AcylCo_DH-like_C"/>
</dbReference>
<dbReference type="PANTHER" id="PTHR10909:SF250">
    <property type="entry name" value="PEROXISOMAL ACYL-COENZYME A OXIDASE 1"/>
    <property type="match status" value="1"/>
</dbReference>
<dbReference type="InterPro" id="IPR029320">
    <property type="entry name" value="Acyl-CoA_ox_N"/>
</dbReference>
<keyword evidence="8" id="KW-0443">Lipid metabolism</keyword>
<name>A0AAW0BSX2_9AGAR</name>
<comment type="similarity">
    <text evidence="3 10">Belongs to the acyl-CoA oxidase family.</text>
</comment>
<evidence type="ECO:0000256" key="9">
    <source>
        <dbReference type="ARBA" id="ARBA00023140"/>
    </source>
</evidence>
<feature type="domain" description="Acyl-CoA oxidase C-alpha1" evidence="15">
    <location>
        <begin position="281"/>
        <end position="440"/>
    </location>
</feature>
<evidence type="ECO:0000256" key="2">
    <source>
        <dbReference type="ARBA" id="ARBA00004275"/>
    </source>
</evidence>
<evidence type="ECO:0000256" key="3">
    <source>
        <dbReference type="ARBA" id="ARBA00006288"/>
    </source>
</evidence>
<sequence>MSRVHDPSKQNAIDMDKARAAASINVVDVRNFLNDGAARWRKREKIVGILSTDPLFDKSKRPFQNRQQQFLRGESISNRLYELKEIHKWTQEDMTIALSVMDEGLAISFEPVIDLQATPDLLSKYSALVANKGILGCYLQTELGHGSNVNKLETTATYLPQTQEFEIHSPTLTSTKWWIGALGKTATHGVIQAKLILPGGKDMGPHLFLIQLRSLDTHKSLPGRIIGDIGPKAFGGWASTDNGFARFDHVRIPKENMLSKFAGVTDSGEYVTPPHAKMSFSGLLYFRSKMVTNAGWLIAKGATVSIRYATVRRQGEIGPDGLERQTISYPSLHARIIPLLARAYVYIELGRALTKRVDDLARGLSSGDMSQLAEMHVMTSGLKVLVSTTGIQDLETARRSMGGHGFSAFSGIGKLYADFVPAATYEGENFVLDQQVVRAALKTFRGLSSTKVPSLSITSLYLRHLLDKDSAPPSLDDQAWTQPTFAILLLEWRAAFLVQEIANTTSAPEPTAAHRASRAVTEAFVAGRVGELITGLDAALKPREAAVVRKVYLLFLLMTVESGLVDLFSFGLFPASRMQSRDATRGLRLAIAGLCKDLLPEAIGLSDAFGFTDWELDSALGAYDGKVYEALWAKAQQEPLNETDVTEAYQTSIRPLLLRGQKLAKAKL</sequence>
<evidence type="ECO:0000256" key="11">
    <source>
        <dbReference type="PIRSR" id="PIRSR000168-1"/>
    </source>
</evidence>
<dbReference type="InterPro" id="IPR009100">
    <property type="entry name" value="AcylCoA_DH/oxidase_NM_dom_sf"/>
</dbReference>
<dbReference type="InterPro" id="IPR002655">
    <property type="entry name" value="Acyl-CoA_oxidase_C"/>
</dbReference>
<dbReference type="GO" id="GO:0005504">
    <property type="term" value="F:fatty acid binding"/>
    <property type="evidence" value="ECO:0007669"/>
    <property type="project" value="TreeGrafter"/>
</dbReference>
<evidence type="ECO:0000259" key="13">
    <source>
        <dbReference type="Pfam" id="PF01756"/>
    </source>
</evidence>
<dbReference type="Gene3D" id="2.40.110.10">
    <property type="entry name" value="Butyryl-CoA Dehydrogenase, subunit A, domain 2"/>
    <property type="match status" value="1"/>
</dbReference>
<proteinExistence type="inferred from homology"/>
<evidence type="ECO:0000256" key="5">
    <source>
        <dbReference type="ARBA" id="ARBA00022827"/>
    </source>
</evidence>
<keyword evidence="6" id="KW-0276">Fatty acid metabolism</keyword>
<dbReference type="InterPro" id="IPR046373">
    <property type="entry name" value="Acyl-CoA_Oxase/DH_mid-dom_sf"/>
</dbReference>
<evidence type="ECO:0000259" key="15">
    <source>
        <dbReference type="Pfam" id="PF22924"/>
    </source>
</evidence>
<dbReference type="PIRSF" id="PIRSF000168">
    <property type="entry name" value="Acyl-CoA_oxidase"/>
    <property type="match status" value="1"/>
</dbReference>
<dbReference type="GO" id="GO:0033540">
    <property type="term" value="P:fatty acid beta-oxidation using acyl-CoA oxidase"/>
    <property type="evidence" value="ECO:0007669"/>
    <property type="project" value="TreeGrafter"/>
</dbReference>
<evidence type="ECO:0000256" key="12">
    <source>
        <dbReference type="PIRSR" id="PIRSR000168-2"/>
    </source>
</evidence>
<protein>
    <recommendedName>
        <fullName evidence="10">Acyl-coenzyme A oxidase</fullName>
    </recommendedName>
</protein>
<dbReference type="GO" id="GO:0071949">
    <property type="term" value="F:FAD binding"/>
    <property type="evidence" value="ECO:0007669"/>
    <property type="project" value="InterPro"/>
</dbReference>
<evidence type="ECO:0000256" key="10">
    <source>
        <dbReference type="PIRNR" id="PIRNR000168"/>
    </source>
</evidence>
<dbReference type="SUPFAM" id="SSF47203">
    <property type="entry name" value="Acyl-CoA dehydrogenase C-terminal domain-like"/>
    <property type="match status" value="2"/>
</dbReference>
<keyword evidence="9" id="KW-0576">Peroxisome</keyword>
<feature type="binding site" evidence="12">
    <location>
        <position position="141"/>
    </location>
    <ligand>
        <name>FAD</name>
        <dbReference type="ChEBI" id="CHEBI:57692"/>
    </ligand>
</feature>
<dbReference type="FunFam" id="2.40.110.10:FF:000003">
    <property type="entry name" value="Acyl-coenzyme A oxidase"/>
    <property type="match status" value="1"/>
</dbReference>
<evidence type="ECO:0000256" key="4">
    <source>
        <dbReference type="ARBA" id="ARBA00022630"/>
    </source>
</evidence>
<dbReference type="SUPFAM" id="SSF56645">
    <property type="entry name" value="Acyl-CoA dehydrogenase NM domain-like"/>
    <property type="match status" value="1"/>
</dbReference>
<feature type="domain" description="Acyl-coenzyme A oxidase N-terminal" evidence="14">
    <location>
        <begin position="28"/>
        <end position="108"/>
    </location>
</feature>
<dbReference type="Gene3D" id="1.20.140.10">
    <property type="entry name" value="Butyryl-CoA Dehydrogenase, subunit A, domain 3"/>
    <property type="match status" value="2"/>
</dbReference>
<comment type="cofactor">
    <cofactor evidence="1">
        <name>FAD</name>
        <dbReference type="ChEBI" id="CHEBI:57692"/>
    </cofactor>
</comment>
<comment type="subcellular location">
    <subcellularLocation>
        <location evidence="2">Peroxisome</location>
    </subcellularLocation>
</comment>
<evidence type="ECO:0000256" key="8">
    <source>
        <dbReference type="ARBA" id="ARBA00023098"/>
    </source>
</evidence>
<accession>A0AAW0BSX2</accession>
<keyword evidence="4 10" id="KW-0285">Flavoprotein</keyword>
<feature type="binding site" evidence="12">
    <location>
        <position position="180"/>
    </location>
    <ligand>
        <name>FAD</name>
        <dbReference type="ChEBI" id="CHEBI:57692"/>
    </ligand>
</feature>
<evidence type="ECO:0000259" key="14">
    <source>
        <dbReference type="Pfam" id="PF14749"/>
    </source>
</evidence>
<dbReference type="InterPro" id="IPR055060">
    <property type="entry name" value="ACOX_C_alpha1"/>
</dbReference>
<dbReference type="GO" id="GO:0055088">
    <property type="term" value="P:lipid homeostasis"/>
    <property type="evidence" value="ECO:0007669"/>
    <property type="project" value="TreeGrafter"/>
</dbReference>
<organism evidence="16 17">
    <name type="scientific">Favolaschia claudopus</name>
    <dbReference type="NCBI Taxonomy" id="2862362"/>
    <lineage>
        <taxon>Eukaryota</taxon>
        <taxon>Fungi</taxon>
        <taxon>Dikarya</taxon>
        <taxon>Basidiomycota</taxon>
        <taxon>Agaricomycotina</taxon>
        <taxon>Agaricomycetes</taxon>
        <taxon>Agaricomycetidae</taxon>
        <taxon>Agaricales</taxon>
        <taxon>Marasmiineae</taxon>
        <taxon>Mycenaceae</taxon>
        <taxon>Favolaschia</taxon>
    </lineage>
</organism>
<dbReference type="PANTHER" id="PTHR10909">
    <property type="entry name" value="ELECTRON TRANSPORT OXIDOREDUCTASE"/>
    <property type="match status" value="1"/>
</dbReference>
<dbReference type="Pfam" id="PF14749">
    <property type="entry name" value="Acyl-CoA_ox_N"/>
    <property type="match status" value="1"/>
</dbReference>
<dbReference type="Pfam" id="PF22924">
    <property type="entry name" value="ACOX_C_alpha1"/>
    <property type="match status" value="1"/>
</dbReference>
<gene>
    <name evidence="16" type="ORF">R3P38DRAFT_2930950</name>
</gene>
<dbReference type="EMBL" id="JAWWNJ010000026">
    <property type="protein sequence ID" value="KAK7029744.1"/>
    <property type="molecule type" value="Genomic_DNA"/>
</dbReference>
<evidence type="ECO:0000313" key="16">
    <source>
        <dbReference type="EMBL" id="KAK7029744.1"/>
    </source>
</evidence>
<dbReference type="Gene3D" id="1.10.540.10">
    <property type="entry name" value="Acyl-CoA dehydrogenase/oxidase, N-terminal domain"/>
    <property type="match status" value="1"/>
</dbReference>
<keyword evidence="17" id="KW-1185">Reference proteome</keyword>
<dbReference type="GO" id="GO:0003997">
    <property type="term" value="F:acyl-CoA oxidase activity"/>
    <property type="evidence" value="ECO:0007669"/>
    <property type="project" value="InterPro"/>
</dbReference>
<evidence type="ECO:0000256" key="1">
    <source>
        <dbReference type="ARBA" id="ARBA00001974"/>
    </source>
</evidence>
<dbReference type="InterPro" id="IPR012258">
    <property type="entry name" value="Acyl-CoA_oxidase"/>
</dbReference>
<evidence type="ECO:0000256" key="7">
    <source>
        <dbReference type="ARBA" id="ARBA00023002"/>
    </source>
</evidence>
<dbReference type="InterPro" id="IPR037069">
    <property type="entry name" value="AcylCoA_DH/ox_N_sf"/>
</dbReference>
<dbReference type="Proteomes" id="UP001362999">
    <property type="component" value="Unassembled WGS sequence"/>
</dbReference>
<keyword evidence="7" id="KW-0560">Oxidoreductase</keyword>
<dbReference type="Pfam" id="PF01756">
    <property type="entry name" value="ACOX"/>
    <property type="match status" value="1"/>
</dbReference>
<comment type="caution">
    <text evidence="16">The sequence shown here is derived from an EMBL/GenBank/DDBJ whole genome shotgun (WGS) entry which is preliminary data.</text>
</comment>
<dbReference type="GO" id="GO:0005777">
    <property type="term" value="C:peroxisome"/>
    <property type="evidence" value="ECO:0007669"/>
    <property type="project" value="UniProtKB-SubCell"/>
</dbReference>
<evidence type="ECO:0000313" key="17">
    <source>
        <dbReference type="Proteomes" id="UP001362999"/>
    </source>
</evidence>
<evidence type="ECO:0000256" key="6">
    <source>
        <dbReference type="ARBA" id="ARBA00022832"/>
    </source>
</evidence>
<feature type="active site" description="Proton acceptor" evidence="11">
    <location>
        <position position="426"/>
    </location>
</feature>